<feature type="region of interest" description="Disordered" evidence="1">
    <location>
        <begin position="24"/>
        <end position="60"/>
    </location>
</feature>
<evidence type="ECO:0000256" key="1">
    <source>
        <dbReference type="SAM" id="MobiDB-lite"/>
    </source>
</evidence>
<dbReference type="EMBL" id="JAHIBW010000001">
    <property type="protein sequence ID" value="KAG7313420.1"/>
    <property type="molecule type" value="Genomic_DNA"/>
</dbReference>
<accession>A0ABQ7R7Y9</accession>
<reference evidence="2 3" key="1">
    <citation type="submission" date="2021-06" db="EMBL/GenBank/DDBJ databases">
        <title>A haploid diamondback moth (Plutella xylostella L.) genome assembly resolves 31 chromosomes and identifies a diamide resistance mutation.</title>
        <authorList>
            <person name="Ward C.M."/>
            <person name="Perry K.D."/>
            <person name="Baker G."/>
            <person name="Powis K."/>
            <person name="Heckel D.G."/>
            <person name="Baxter S.W."/>
        </authorList>
    </citation>
    <scope>NUCLEOTIDE SEQUENCE [LARGE SCALE GENOMIC DNA]</scope>
    <source>
        <strain evidence="2 3">LV</strain>
        <tissue evidence="2">Single pupa</tissue>
    </source>
</reference>
<evidence type="ECO:0000313" key="3">
    <source>
        <dbReference type="Proteomes" id="UP000823941"/>
    </source>
</evidence>
<feature type="compositionally biased region" description="Pro residues" evidence="1">
    <location>
        <begin position="45"/>
        <end position="59"/>
    </location>
</feature>
<comment type="caution">
    <text evidence="2">The sequence shown here is derived from an EMBL/GenBank/DDBJ whole genome shotgun (WGS) entry which is preliminary data.</text>
</comment>
<name>A0ABQ7R7Y9_PLUXY</name>
<keyword evidence="3" id="KW-1185">Reference proteome</keyword>
<protein>
    <submittedName>
        <fullName evidence="2">Uncharacterized protein</fullName>
    </submittedName>
</protein>
<gene>
    <name evidence="2" type="ORF">JYU34_000543</name>
</gene>
<evidence type="ECO:0000313" key="2">
    <source>
        <dbReference type="EMBL" id="KAG7313420.1"/>
    </source>
</evidence>
<proteinExistence type="predicted"/>
<dbReference type="Proteomes" id="UP000823941">
    <property type="component" value="Chromosome 1"/>
</dbReference>
<organism evidence="2 3">
    <name type="scientific">Plutella xylostella</name>
    <name type="common">Diamondback moth</name>
    <name type="synonym">Plutella maculipennis</name>
    <dbReference type="NCBI Taxonomy" id="51655"/>
    <lineage>
        <taxon>Eukaryota</taxon>
        <taxon>Metazoa</taxon>
        <taxon>Ecdysozoa</taxon>
        <taxon>Arthropoda</taxon>
        <taxon>Hexapoda</taxon>
        <taxon>Insecta</taxon>
        <taxon>Pterygota</taxon>
        <taxon>Neoptera</taxon>
        <taxon>Endopterygota</taxon>
        <taxon>Lepidoptera</taxon>
        <taxon>Glossata</taxon>
        <taxon>Ditrysia</taxon>
        <taxon>Yponomeutoidea</taxon>
        <taxon>Plutellidae</taxon>
        <taxon>Plutella</taxon>
    </lineage>
</organism>
<sequence>MEDGLIKKGAGSYFHPHNEPVVELRQGGAAAQLTKRETTSRLIPSPAPLPAPPAAPPAPSAIDIAMQTSSTHRLRSITLDIERRHSLPKPNTLCYLTTFPLPPNHI</sequence>